<evidence type="ECO:0000313" key="2">
    <source>
        <dbReference type="Proteomes" id="UP000660454"/>
    </source>
</evidence>
<organism evidence="1 2">
    <name type="scientific">Microbispora siamensis</name>
    <dbReference type="NCBI Taxonomy" id="564413"/>
    <lineage>
        <taxon>Bacteria</taxon>
        <taxon>Bacillati</taxon>
        <taxon>Actinomycetota</taxon>
        <taxon>Actinomycetes</taxon>
        <taxon>Streptosporangiales</taxon>
        <taxon>Streptosporangiaceae</taxon>
        <taxon>Microbispora</taxon>
    </lineage>
</organism>
<evidence type="ECO:0000313" key="1">
    <source>
        <dbReference type="EMBL" id="GIH64587.1"/>
    </source>
</evidence>
<accession>A0ABQ4GT42</accession>
<dbReference type="Proteomes" id="UP000660454">
    <property type="component" value="Unassembled WGS sequence"/>
</dbReference>
<proteinExistence type="predicted"/>
<keyword evidence="2" id="KW-1185">Reference proteome</keyword>
<comment type="caution">
    <text evidence="1">The sequence shown here is derived from an EMBL/GenBank/DDBJ whole genome shotgun (WGS) entry which is preliminary data.</text>
</comment>
<gene>
    <name evidence="1" type="ORF">Msi02_54040</name>
</gene>
<reference evidence="1 2" key="1">
    <citation type="submission" date="2021-01" db="EMBL/GenBank/DDBJ databases">
        <title>Whole genome shotgun sequence of Microbispora siamensis NBRC 104113.</title>
        <authorList>
            <person name="Komaki H."/>
            <person name="Tamura T."/>
        </authorList>
    </citation>
    <scope>NUCLEOTIDE SEQUENCE [LARGE SCALE GENOMIC DNA]</scope>
    <source>
        <strain evidence="1 2">NBRC 104113</strain>
    </source>
</reference>
<name>A0ABQ4GT42_9ACTN</name>
<protein>
    <submittedName>
        <fullName evidence="1">Uncharacterized protein</fullName>
    </submittedName>
</protein>
<dbReference type="EMBL" id="BOOF01000032">
    <property type="protein sequence ID" value="GIH64587.1"/>
    <property type="molecule type" value="Genomic_DNA"/>
</dbReference>
<sequence length="136" mass="13472">MDDRGSVMASHGELGGKIALAGVGALALVGLALGGIAAANQSDGSDVTVVKETRGVSGRGILSTNVVCGKGLRAVGGGHAFRGAHDVSKPVAFPVSAPGSTSDTPGAVQNAWDFVVVNPMSEKISVELYAMCVPIG</sequence>